<dbReference type="PANTHER" id="PTHR33540">
    <property type="entry name" value="TRNA THREONYLCARBAMOYLADENOSINE BIOSYNTHESIS PROTEIN TSAE"/>
    <property type="match status" value="1"/>
</dbReference>
<evidence type="ECO:0000313" key="12">
    <source>
        <dbReference type="Proteomes" id="UP000254834"/>
    </source>
</evidence>
<keyword evidence="4" id="KW-0963">Cytoplasm</keyword>
<keyword evidence="12" id="KW-1185">Reference proteome</keyword>
<dbReference type="KEGG" id="cdes:C0J27_02005"/>
<evidence type="ECO:0000256" key="10">
    <source>
        <dbReference type="ARBA" id="ARBA00032441"/>
    </source>
</evidence>
<dbReference type="EMBL" id="CP025544">
    <property type="protein sequence ID" value="AXK60510.1"/>
    <property type="molecule type" value="Genomic_DNA"/>
</dbReference>
<dbReference type="Proteomes" id="UP000254834">
    <property type="component" value="Chromosome"/>
</dbReference>
<keyword evidence="9" id="KW-0460">Magnesium</keyword>
<organism evidence="11 12">
    <name type="scientific">Candidatus Chromulinivorax destructor</name>
    <dbReference type="NCBI Taxonomy" id="2066483"/>
    <lineage>
        <taxon>Bacteria</taxon>
        <taxon>Candidatus Babelota</taxon>
        <taxon>Candidatus Babeliae</taxon>
        <taxon>Candidatus Babeliales</taxon>
        <taxon>Candidatus Chromulinivoraceae</taxon>
        <taxon>Candidatus Chromulinivorax</taxon>
    </lineage>
</organism>
<protein>
    <recommendedName>
        <fullName evidence="3">tRNA threonylcarbamoyladenosine biosynthesis protein TsaE</fullName>
    </recommendedName>
    <alternativeName>
        <fullName evidence="10">t(6)A37 threonylcarbamoyladenosine biosynthesis protein TsaE</fullName>
    </alternativeName>
</protein>
<evidence type="ECO:0000256" key="8">
    <source>
        <dbReference type="ARBA" id="ARBA00022840"/>
    </source>
</evidence>
<keyword evidence="6" id="KW-0479">Metal-binding</keyword>
<dbReference type="RefSeq" id="WP_115585525.1">
    <property type="nucleotide sequence ID" value="NZ_CP025544.1"/>
</dbReference>
<name>A0A345ZB43_9BACT</name>
<dbReference type="Pfam" id="PF02367">
    <property type="entry name" value="TsaE"/>
    <property type="match status" value="1"/>
</dbReference>
<accession>A0A345ZB43</accession>
<keyword evidence="11" id="KW-0808">Transferase</keyword>
<evidence type="ECO:0000256" key="4">
    <source>
        <dbReference type="ARBA" id="ARBA00022490"/>
    </source>
</evidence>
<dbReference type="GO" id="GO:0046872">
    <property type="term" value="F:metal ion binding"/>
    <property type="evidence" value="ECO:0007669"/>
    <property type="project" value="UniProtKB-KW"/>
</dbReference>
<reference evidence="11 12" key="1">
    <citation type="submission" date="2017-12" db="EMBL/GenBank/DDBJ databases">
        <title>Chromulinavorax destructans is a abundant pathogen of dominant heterotrophic picoflagllates.</title>
        <authorList>
            <person name="Deeg C.M."/>
            <person name="Zimmer M."/>
            <person name="Suttle C.A."/>
        </authorList>
    </citation>
    <scope>NUCLEOTIDE SEQUENCE [LARGE SCALE GENOMIC DNA]</scope>
    <source>
        <strain evidence="11 12">SeV1</strain>
    </source>
</reference>
<evidence type="ECO:0000256" key="9">
    <source>
        <dbReference type="ARBA" id="ARBA00022842"/>
    </source>
</evidence>
<dbReference type="GO" id="GO:0016740">
    <property type="term" value="F:transferase activity"/>
    <property type="evidence" value="ECO:0007669"/>
    <property type="project" value="UniProtKB-KW"/>
</dbReference>
<comment type="similarity">
    <text evidence="2">Belongs to the TsaE family.</text>
</comment>
<dbReference type="GO" id="GO:0002949">
    <property type="term" value="P:tRNA threonylcarbamoyladenosine modification"/>
    <property type="evidence" value="ECO:0007669"/>
    <property type="project" value="InterPro"/>
</dbReference>
<dbReference type="PANTHER" id="PTHR33540:SF2">
    <property type="entry name" value="TRNA THREONYLCARBAMOYLADENOSINE BIOSYNTHESIS PROTEIN TSAE"/>
    <property type="match status" value="1"/>
</dbReference>
<keyword evidence="8" id="KW-0067">ATP-binding</keyword>
<dbReference type="InterPro" id="IPR003442">
    <property type="entry name" value="T6A_TsaE"/>
</dbReference>
<evidence type="ECO:0000256" key="5">
    <source>
        <dbReference type="ARBA" id="ARBA00022694"/>
    </source>
</evidence>
<evidence type="ECO:0000256" key="3">
    <source>
        <dbReference type="ARBA" id="ARBA00019010"/>
    </source>
</evidence>
<dbReference type="OrthoDB" id="9815896at2"/>
<dbReference type="NCBIfam" id="TIGR00150">
    <property type="entry name" value="T6A_YjeE"/>
    <property type="match status" value="1"/>
</dbReference>
<evidence type="ECO:0000256" key="1">
    <source>
        <dbReference type="ARBA" id="ARBA00004496"/>
    </source>
</evidence>
<evidence type="ECO:0000256" key="2">
    <source>
        <dbReference type="ARBA" id="ARBA00007599"/>
    </source>
</evidence>
<dbReference type="Gene3D" id="3.40.50.300">
    <property type="entry name" value="P-loop containing nucleotide triphosphate hydrolases"/>
    <property type="match status" value="1"/>
</dbReference>
<keyword evidence="5" id="KW-0819">tRNA processing</keyword>
<dbReference type="GO" id="GO:0005524">
    <property type="term" value="F:ATP binding"/>
    <property type="evidence" value="ECO:0007669"/>
    <property type="project" value="UniProtKB-KW"/>
</dbReference>
<evidence type="ECO:0000313" key="11">
    <source>
        <dbReference type="EMBL" id="AXK60510.1"/>
    </source>
</evidence>
<gene>
    <name evidence="11" type="ORF">C0J27_02005</name>
</gene>
<comment type="subcellular location">
    <subcellularLocation>
        <location evidence="1">Cytoplasm</location>
    </subcellularLocation>
</comment>
<dbReference type="GO" id="GO:0005737">
    <property type="term" value="C:cytoplasm"/>
    <property type="evidence" value="ECO:0007669"/>
    <property type="project" value="UniProtKB-SubCell"/>
</dbReference>
<sequence>MTTKKHNHLAVHDEHEKIFQKSDIANIASQILHTHPDVQVITLQGTLGAGKTTLAIELLRQSGVIGETQSPTYTYLQAYKNSDGKTFYHFDLYRLEDKNAFLFAGFDEFLYQPNSLVIIEWPEIAESLLEQNVCSIELGYHDEMTRTIKWYYK</sequence>
<evidence type="ECO:0000256" key="6">
    <source>
        <dbReference type="ARBA" id="ARBA00022723"/>
    </source>
</evidence>
<dbReference type="SUPFAM" id="SSF52540">
    <property type="entry name" value="P-loop containing nucleoside triphosphate hydrolases"/>
    <property type="match status" value="1"/>
</dbReference>
<dbReference type="InterPro" id="IPR027417">
    <property type="entry name" value="P-loop_NTPase"/>
</dbReference>
<dbReference type="AlphaFoldDB" id="A0A345ZB43"/>
<evidence type="ECO:0000256" key="7">
    <source>
        <dbReference type="ARBA" id="ARBA00022741"/>
    </source>
</evidence>
<proteinExistence type="inferred from homology"/>
<keyword evidence="7" id="KW-0547">Nucleotide-binding</keyword>